<keyword evidence="3" id="KW-1185">Reference proteome</keyword>
<dbReference type="Proteomes" id="UP001168528">
    <property type="component" value="Unassembled WGS sequence"/>
</dbReference>
<dbReference type="RefSeq" id="WP_302039096.1">
    <property type="nucleotide sequence ID" value="NZ_JAUKPO010000011.1"/>
</dbReference>
<sequence length="236" mass="25773">MMYKSVSRVTYLIIIFLFTTSITSHVYAQRRNRQVLSIGPKIGINLSNLHGDVSNQTMQPGLSAGATLTYSVVNTFGISVEALYSQKGAKFENAPPISGLNPQFTTFNRRLNYIEVPLLARYFLNKEGDFRPNVFLGPNFGFKLNANDVNDQATSDKLDRSNAINPVDVGITGGIGLNMRLQGAMRALLDVRYTHGISNIADSQLTGFTVASPTVGNNAITVTLGLSFGIGKRYEK</sequence>
<feature type="domain" description="Outer membrane protein beta-barrel" evidence="1">
    <location>
        <begin position="28"/>
        <end position="201"/>
    </location>
</feature>
<dbReference type="InterPro" id="IPR011250">
    <property type="entry name" value="OMP/PagP_B-barrel"/>
</dbReference>
<name>A0ABT8R867_9BACT</name>
<protein>
    <submittedName>
        <fullName evidence="2">Porin family protein</fullName>
    </submittedName>
</protein>
<evidence type="ECO:0000259" key="1">
    <source>
        <dbReference type="Pfam" id="PF13568"/>
    </source>
</evidence>
<evidence type="ECO:0000313" key="3">
    <source>
        <dbReference type="Proteomes" id="UP001168528"/>
    </source>
</evidence>
<dbReference type="SUPFAM" id="SSF56925">
    <property type="entry name" value="OMPA-like"/>
    <property type="match status" value="1"/>
</dbReference>
<comment type="caution">
    <text evidence="2">The sequence shown here is derived from an EMBL/GenBank/DDBJ whole genome shotgun (WGS) entry which is preliminary data.</text>
</comment>
<gene>
    <name evidence="2" type="ORF">Q0590_18600</name>
</gene>
<dbReference type="Pfam" id="PF13568">
    <property type="entry name" value="OMP_b-brl_2"/>
    <property type="match status" value="1"/>
</dbReference>
<dbReference type="EMBL" id="JAUKPO010000011">
    <property type="protein sequence ID" value="MDO1448292.1"/>
    <property type="molecule type" value="Genomic_DNA"/>
</dbReference>
<accession>A0ABT8R867</accession>
<dbReference type="InterPro" id="IPR025665">
    <property type="entry name" value="Beta-barrel_OMP_2"/>
</dbReference>
<organism evidence="2 3">
    <name type="scientific">Rhodocytophaga aerolata</name>
    <dbReference type="NCBI Taxonomy" id="455078"/>
    <lineage>
        <taxon>Bacteria</taxon>
        <taxon>Pseudomonadati</taxon>
        <taxon>Bacteroidota</taxon>
        <taxon>Cytophagia</taxon>
        <taxon>Cytophagales</taxon>
        <taxon>Rhodocytophagaceae</taxon>
        <taxon>Rhodocytophaga</taxon>
    </lineage>
</organism>
<proteinExistence type="predicted"/>
<evidence type="ECO:0000313" key="2">
    <source>
        <dbReference type="EMBL" id="MDO1448292.1"/>
    </source>
</evidence>
<reference evidence="2" key="1">
    <citation type="submission" date="2023-07" db="EMBL/GenBank/DDBJ databases">
        <title>The genome sequence of Rhodocytophaga aerolata KACC 12507.</title>
        <authorList>
            <person name="Zhang X."/>
        </authorList>
    </citation>
    <scope>NUCLEOTIDE SEQUENCE</scope>
    <source>
        <strain evidence="2">KACC 12507</strain>
    </source>
</reference>
<dbReference type="Gene3D" id="2.40.160.20">
    <property type="match status" value="1"/>
</dbReference>